<keyword evidence="4 9" id="KW-0808">Transferase</keyword>
<feature type="binding site" evidence="9 10">
    <location>
        <position position="311"/>
    </location>
    <ligand>
        <name>S-adenosyl-L-methionine</name>
        <dbReference type="ChEBI" id="CHEBI:59789"/>
    </ligand>
</feature>
<sequence length="449" mass="49761">MARLDRTPFEAEITDLTHDGRGVARSADGKTPGESGKAIFISGALPGERVIAIRTGRHRSFDEARTVEVLQAAPERVEPRCVHFGTCGGCALQHYAEDRQILAKQRVLRENLERIGKVAPERWLEPLTDAAWGYRRKGRLSVRRVEKKDKTLVGFRETDPRFVADLSECHTVIPQIGQKLGALSALVDGLEARREIPQIEFIAGDEAVALTFRHLKPLSEGDRAALTAFAKENGFAIYLQPGGIDSVHPLALNGDGRDEVPLSFRLPGWDVELKFRPLDFIQVNAGLNHKMIRHAFDLLEPQPDERVLDLFAGLGNFTLPLARQVREVVGVEGETGLVQRARDNAAHNGLDNARFFAADLAKDLSGEPWMREGFDKLLLDPPRSGADFVLSVLPLKQFKRIVYVSCHPASLARDAGYLVNEKGWKLKAAGVMDMFPHTAHVESIALFEP</sequence>
<dbReference type="EC" id="2.1.1.190" evidence="9"/>
<dbReference type="GO" id="GO:0003723">
    <property type="term" value="F:RNA binding"/>
    <property type="evidence" value="ECO:0007669"/>
    <property type="project" value="InterPro"/>
</dbReference>
<gene>
    <name evidence="9 13" type="primary">rlmD</name>
    <name evidence="13" type="ORF">FKV23_10695</name>
</gene>
<dbReference type="SUPFAM" id="SSF50249">
    <property type="entry name" value="Nucleic acid-binding proteins"/>
    <property type="match status" value="1"/>
</dbReference>
<dbReference type="HAMAP" id="MF_01010">
    <property type="entry name" value="23SrRNA_methyltr_RlmD"/>
    <property type="match status" value="1"/>
</dbReference>
<evidence type="ECO:0000256" key="4">
    <source>
        <dbReference type="ARBA" id="ARBA00022679"/>
    </source>
</evidence>
<keyword evidence="5 9" id="KW-0949">S-adenosyl-L-methionine</keyword>
<dbReference type="KEGG" id="lyj:FKV23_10695"/>
<dbReference type="CDD" id="cd02440">
    <property type="entry name" value="AdoMet_MTases"/>
    <property type="match status" value="1"/>
</dbReference>
<dbReference type="InterPro" id="IPR001566">
    <property type="entry name" value="23S_rRNA_MeTrfase_RlmD"/>
</dbReference>
<dbReference type="InterPro" id="IPR030390">
    <property type="entry name" value="MeTrfase_TrmA_AS"/>
</dbReference>
<keyword evidence="3 9" id="KW-0489">Methyltransferase</keyword>
<dbReference type="Gene3D" id="3.40.50.150">
    <property type="entry name" value="Vaccinia Virus protein VP39"/>
    <property type="match status" value="1"/>
</dbReference>
<dbReference type="RefSeq" id="WP_141623832.1">
    <property type="nucleotide sequence ID" value="NZ_CP041242.1"/>
</dbReference>
<dbReference type="InterPro" id="IPR030391">
    <property type="entry name" value="MeTrfase_TrmA_CS"/>
</dbReference>
<keyword evidence="6 9" id="KW-0479">Metal-binding</keyword>
<reference evidence="13 14" key="1">
    <citation type="submission" date="2019-06" db="EMBL/GenBank/DDBJ databases">
        <title>Lysobacter alkalisoli sp. nov. isolated from saline-alkali soil.</title>
        <authorList>
            <person name="Sun J.-Q."/>
            <person name="Xu L."/>
        </authorList>
    </citation>
    <scope>NUCLEOTIDE SEQUENCE [LARGE SCALE GENOMIC DNA]</scope>
    <source>
        <strain evidence="13 14">SJ-36</strain>
    </source>
</reference>
<dbReference type="PANTHER" id="PTHR11061">
    <property type="entry name" value="RNA M5U METHYLTRANSFERASE"/>
    <property type="match status" value="1"/>
</dbReference>
<comment type="catalytic activity">
    <reaction evidence="9">
        <text>uridine(1939) in 23S rRNA + S-adenosyl-L-methionine = 5-methyluridine(1939) in 23S rRNA + S-adenosyl-L-homocysteine + H(+)</text>
        <dbReference type="Rhea" id="RHEA:42908"/>
        <dbReference type="Rhea" id="RHEA-COMP:10278"/>
        <dbReference type="Rhea" id="RHEA-COMP:10279"/>
        <dbReference type="ChEBI" id="CHEBI:15378"/>
        <dbReference type="ChEBI" id="CHEBI:57856"/>
        <dbReference type="ChEBI" id="CHEBI:59789"/>
        <dbReference type="ChEBI" id="CHEBI:65315"/>
        <dbReference type="ChEBI" id="CHEBI:74447"/>
        <dbReference type="EC" id="2.1.1.190"/>
    </reaction>
</comment>
<dbReference type="PROSITE" id="PS01230">
    <property type="entry name" value="TRMA_1"/>
    <property type="match status" value="1"/>
</dbReference>
<evidence type="ECO:0000256" key="7">
    <source>
        <dbReference type="ARBA" id="ARBA00023004"/>
    </source>
</evidence>
<evidence type="ECO:0000313" key="14">
    <source>
        <dbReference type="Proteomes" id="UP000317199"/>
    </source>
</evidence>
<feature type="binding site" evidence="9 10">
    <location>
        <position position="282"/>
    </location>
    <ligand>
        <name>S-adenosyl-L-methionine</name>
        <dbReference type="ChEBI" id="CHEBI:59789"/>
    </ligand>
</feature>
<dbReference type="EMBL" id="CP041242">
    <property type="protein sequence ID" value="QDH70497.1"/>
    <property type="molecule type" value="Genomic_DNA"/>
</dbReference>
<evidence type="ECO:0000313" key="13">
    <source>
        <dbReference type="EMBL" id="QDH70497.1"/>
    </source>
</evidence>
<evidence type="ECO:0000256" key="8">
    <source>
        <dbReference type="ARBA" id="ARBA00023014"/>
    </source>
</evidence>
<dbReference type="GO" id="GO:0005506">
    <property type="term" value="F:iron ion binding"/>
    <property type="evidence" value="ECO:0007669"/>
    <property type="project" value="UniProtKB-UniRule"/>
</dbReference>
<dbReference type="GO" id="GO:0051539">
    <property type="term" value="F:4 iron, 4 sulfur cluster binding"/>
    <property type="evidence" value="ECO:0007669"/>
    <property type="project" value="UniProtKB-KW"/>
</dbReference>
<feature type="domain" description="TRAM" evidence="12">
    <location>
        <begin position="1"/>
        <end position="68"/>
    </location>
</feature>
<feature type="binding site" evidence="9 10">
    <location>
        <position position="332"/>
    </location>
    <ligand>
        <name>S-adenosyl-L-methionine</name>
        <dbReference type="ChEBI" id="CHEBI:59789"/>
    </ligand>
</feature>
<dbReference type="AlphaFoldDB" id="A0A514BT12"/>
<evidence type="ECO:0000256" key="5">
    <source>
        <dbReference type="ARBA" id="ARBA00022691"/>
    </source>
</evidence>
<feature type="active site" description="Nucleophile" evidence="9 10">
    <location>
        <position position="406"/>
    </location>
</feature>
<evidence type="ECO:0000256" key="6">
    <source>
        <dbReference type="ARBA" id="ARBA00022723"/>
    </source>
</evidence>
<dbReference type="InterPro" id="IPR010280">
    <property type="entry name" value="U5_MeTrfase_fam"/>
</dbReference>
<organism evidence="13 14">
    <name type="scientific">Marilutibacter alkalisoli</name>
    <dbReference type="NCBI Taxonomy" id="2591633"/>
    <lineage>
        <taxon>Bacteria</taxon>
        <taxon>Pseudomonadati</taxon>
        <taxon>Pseudomonadota</taxon>
        <taxon>Gammaproteobacteria</taxon>
        <taxon>Lysobacterales</taxon>
        <taxon>Lysobacteraceae</taxon>
        <taxon>Marilutibacter</taxon>
    </lineage>
</organism>
<comment type="function">
    <text evidence="9">Catalyzes the formation of 5-methyl-uridine at position 1939 (m5U1939) in 23S rRNA.</text>
</comment>
<dbReference type="InterPro" id="IPR012340">
    <property type="entry name" value="NA-bd_OB-fold"/>
</dbReference>
<evidence type="ECO:0000256" key="10">
    <source>
        <dbReference type="PROSITE-ProRule" id="PRU01024"/>
    </source>
</evidence>
<dbReference type="InterPro" id="IPR029063">
    <property type="entry name" value="SAM-dependent_MTases_sf"/>
</dbReference>
<feature type="binding site" evidence="9 10">
    <location>
        <position position="380"/>
    </location>
    <ligand>
        <name>S-adenosyl-L-methionine</name>
        <dbReference type="ChEBI" id="CHEBI:59789"/>
    </ligand>
</feature>
<keyword evidence="1 9" id="KW-0004">4Fe-4S</keyword>
<feature type="active site" evidence="11">
    <location>
        <position position="406"/>
    </location>
</feature>
<evidence type="ECO:0000256" key="2">
    <source>
        <dbReference type="ARBA" id="ARBA00022552"/>
    </source>
</evidence>
<evidence type="ECO:0000256" key="11">
    <source>
        <dbReference type="PROSITE-ProRule" id="PRU10015"/>
    </source>
</evidence>
<feature type="binding site" evidence="9">
    <location>
        <position position="81"/>
    </location>
    <ligand>
        <name>[4Fe-4S] cluster</name>
        <dbReference type="ChEBI" id="CHEBI:49883"/>
    </ligand>
</feature>
<evidence type="ECO:0000256" key="9">
    <source>
        <dbReference type="HAMAP-Rule" id="MF_01010"/>
    </source>
</evidence>
<keyword evidence="2 9" id="KW-0698">rRNA processing</keyword>
<name>A0A514BT12_9GAMM</name>
<dbReference type="PANTHER" id="PTHR11061:SF49">
    <property type="entry name" value="23S RRNA (URACIL(1939)-C(5))-METHYLTRANSFERASE RLMD"/>
    <property type="match status" value="1"/>
</dbReference>
<dbReference type="Proteomes" id="UP000317199">
    <property type="component" value="Chromosome"/>
</dbReference>
<dbReference type="SUPFAM" id="SSF53335">
    <property type="entry name" value="S-adenosyl-L-methionine-dependent methyltransferases"/>
    <property type="match status" value="1"/>
</dbReference>
<dbReference type="PROSITE" id="PS50926">
    <property type="entry name" value="TRAM"/>
    <property type="match status" value="1"/>
</dbReference>
<keyword evidence="7 9" id="KW-0408">Iron</keyword>
<dbReference type="InterPro" id="IPR002792">
    <property type="entry name" value="TRAM_dom"/>
</dbReference>
<feature type="binding site" evidence="9">
    <location>
        <position position="359"/>
    </location>
    <ligand>
        <name>S-adenosyl-L-methionine</name>
        <dbReference type="ChEBI" id="CHEBI:59789"/>
    </ligand>
</feature>
<keyword evidence="14" id="KW-1185">Reference proteome</keyword>
<feature type="binding site" evidence="9">
    <location>
        <position position="316"/>
    </location>
    <ligand>
        <name>S-adenosyl-L-methionine</name>
        <dbReference type="ChEBI" id="CHEBI:59789"/>
    </ligand>
</feature>
<dbReference type="PROSITE" id="PS51687">
    <property type="entry name" value="SAM_MT_RNA_M5U"/>
    <property type="match status" value="1"/>
</dbReference>
<keyword evidence="8 9" id="KW-0411">Iron-sulfur</keyword>
<dbReference type="Pfam" id="PF05958">
    <property type="entry name" value="tRNA_U5-meth_tr"/>
    <property type="match status" value="1"/>
</dbReference>
<dbReference type="Gene3D" id="2.40.50.140">
    <property type="entry name" value="Nucleic acid-binding proteins"/>
    <property type="match status" value="1"/>
</dbReference>
<dbReference type="NCBIfam" id="NF009639">
    <property type="entry name" value="PRK13168.1"/>
    <property type="match status" value="1"/>
</dbReference>
<dbReference type="PROSITE" id="PS01231">
    <property type="entry name" value="TRMA_2"/>
    <property type="match status" value="1"/>
</dbReference>
<protein>
    <recommendedName>
        <fullName evidence="9">23S rRNA (uracil(1939)-C(5))-methyltransferase RlmD</fullName>
        <ecNumber evidence="9">2.1.1.190</ecNumber>
    </recommendedName>
    <alternativeName>
        <fullName evidence="9">23S rRNA(m5U1939)-methyltransferase</fullName>
    </alternativeName>
</protein>
<feature type="binding site" evidence="9">
    <location>
        <position position="90"/>
    </location>
    <ligand>
        <name>[4Fe-4S] cluster</name>
        <dbReference type="ChEBI" id="CHEBI:49883"/>
    </ligand>
</feature>
<dbReference type="GO" id="GO:0070041">
    <property type="term" value="F:rRNA (uridine-C5-)-methyltransferase activity"/>
    <property type="evidence" value="ECO:0007669"/>
    <property type="project" value="UniProtKB-UniRule"/>
</dbReference>
<feature type="binding site" evidence="9">
    <location>
        <position position="87"/>
    </location>
    <ligand>
        <name>[4Fe-4S] cluster</name>
        <dbReference type="ChEBI" id="CHEBI:49883"/>
    </ligand>
</feature>
<feature type="binding site" evidence="9">
    <location>
        <position position="169"/>
    </location>
    <ligand>
        <name>[4Fe-4S] cluster</name>
        <dbReference type="ChEBI" id="CHEBI:49883"/>
    </ligand>
</feature>
<comment type="similarity">
    <text evidence="9">Belongs to the class I-like SAM-binding methyltransferase superfamily. RNA M5U methyltransferase family. RlmD subfamily.</text>
</comment>
<evidence type="ECO:0000256" key="1">
    <source>
        <dbReference type="ARBA" id="ARBA00022485"/>
    </source>
</evidence>
<dbReference type="OrthoDB" id="9804590at2"/>
<evidence type="ECO:0000256" key="3">
    <source>
        <dbReference type="ARBA" id="ARBA00022603"/>
    </source>
</evidence>
<evidence type="ECO:0000259" key="12">
    <source>
        <dbReference type="PROSITE" id="PS50926"/>
    </source>
</evidence>
<accession>A0A514BT12</accession>
<dbReference type="NCBIfam" id="TIGR00479">
    <property type="entry name" value="rumA"/>
    <property type="match status" value="1"/>
</dbReference>
<dbReference type="GO" id="GO:0070475">
    <property type="term" value="P:rRNA base methylation"/>
    <property type="evidence" value="ECO:0007669"/>
    <property type="project" value="TreeGrafter"/>
</dbReference>
<proteinExistence type="inferred from homology"/>
<dbReference type="Gene3D" id="2.40.50.1070">
    <property type="match status" value="1"/>
</dbReference>